<dbReference type="GO" id="GO:0046166">
    <property type="term" value="P:glyceraldehyde-3-phosphate biosynthetic process"/>
    <property type="evidence" value="ECO:0007669"/>
    <property type="project" value="TreeGrafter"/>
</dbReference>
<dbReference type="PROSITE" id="PS51440">
    <property type="entry name" value="TIM_2"/>
    <property type="match status" value="1"/>
</dbReference>
<dbReference type="EMBL" id="FMXO01000008">
    <property type="protein sequence ID" value="SDB33826.1"/>
    <property type="molecule type" value="Genomic_DNA"/>
</dbReference>
<dbReference type="STRING" id="617002.SAMN05660653_01625"/>
<name>A0A1G6CLT2_9BACT</name>
<keyword evidence="6 7" id="KW-0413">Isomerase</keyword>
<dbReference type="InterPro" id="IPR035990">
    <property type="entry name" value="TIM_sf"/>
</dbReference>
<dbReference type="OrthoDB" id="9809429at2"/>
<comment type="subcellular location">
    <subcellularLocation>
        <location evidence="7 8">Cytoplasm</location>
    </subcellularLocation>
</comment>
<feature type="binding site" evidence="7">
    <location>
        <position position="181"/>
    </location>
    <ligand>
        <name>substrate</name>
    </ligand>
</feature>
<feature type="active site" description="Proton acceptor" evidence="7">
    <location>
        <position position="175"/>
    </location>
</feature>
<dbReference type="Gene3D" id="3.20.20.70">
    <property type="entry name" value="Aldolase class I"/>
    <property type="match status" value="1"/>
</dbReference>
<dbReference type="Proteomes" id="UP000198771">
    <property type="component" value="Unassembled WGS sequence"/>
</dbReference>
<dbReference type="InterPro" id="IPR020861">
    <property type="entry name" value="Triosephosphate_isomerase_AS"/>
</dbReference>
<keyword evidence="5 7" id="KW-0324">Glycolysis</keyword>
<dbReference type="SUPFAM" id="SSF51351">
    <property type="entry name" value="Triosephosphate isomerase (TIM)"/>
    <property type="match status" value="1"/>
</dbReference>
<gene>
    <name evidence="7" type="primary">tpiA</name>
    <name evidence="10" type="ORF">SAMN05660653_01625</name>
</gene>
<comment type="subunit">
    <text evidence="7 8">Homodimer.</text>
</comment>
<sequence length="257" mass="27454">MSSQPRTLIAGNWKMYKTEGQAVELAAGLVAGLADALPPERELLILPPFTALKTVSEKLRGRERMFVGAQNFYPSEEGAYTGEIAPSMLADAGCTHALAGHSERRHVIKESDRFIAQKVAFGLQAGLHMILCIGETLDQRTHGSMENVVKGQLRLGLAQVNKETVTPEQLTIAYEPVWAIGTGETAEPEDILSAHAVVRKTLEEHFPHCGNGIRILYGGSVKADNAAAILGLDNVNGVLVGGASLQVESFTAIATAD</sequence>
<dbReference type="GO" id="GO:0006094">
    <property type="term" value="P:gluconeogenesis"/>
    <property type="evidence" value="ECO:0007669"/>
    <property type="project" value="UniProtKB-UniRule"/>
</dbReference>
<dbReference type="NCBIfam" id="TIGR00419">
    <property type="entry name" value="tim"/>
    <property type="match status" value="1"/>
</dbReference>
<comment type="function">
    <text evidence="7">Involved in the gluconeogenesis. Catalyzes stereospecifically the conversion of dihydroxyacetone phosphate (DHAP) to D-glyceraldehyde-3-phosphate (G3P).</text>
</comment>
<comment type="pathway">
    <text evidence="1 7 8">Carbohydrate degradation; glycolysis; D-glyceraldehyde 3-phosphate from glycerone phosphate: step 1/1.</text>
</comment>
<evidence type="ECO:0000313" key="11">
    <source>
        <dbReference type="Proteomes" id="UP000198771"/>
    </source>
</evidence>
<evidence type="ECO:0000256" key="6">
    <source>
        <dbReference type="ARBA" id="ARBA00023235"/>
    </source>
</evidence>
<dbReference type="GO" id="GO:0006096">
    <property type="term" value="P:glycolytic process"/>
    <property type="evidence" value="ECO:0007669"/>
    <property type="project" value="UniProtKB-UniRule"/>
</dbReference>
<dbReference type="GO" id="GO:0019563">
    <property type="term" value="P:glycerol catabolic process"/>
    <property type="evidence" value="ECO:0007669"/>
    <property type="project" value="TreeGrafter"/>
</dbReference>
<evidence type="ECO:0000256" key="7">
    <source>
        <dbReference type="HAMAP-Rule" id="MF_00147"/>
    </source>
</evidence>
<evidence type="ECO:0000256" key="3">
    <source>
        <dbReference type="ARBA" id="ARBA00022432"/>
    </source>
</evidence>
<comment type="pathway">
    <text evidence="7 8">Carbohydrate biosynthesis; gluconeogenesis.</text>
</comment>
<dbReference type="InterPro" id="IPR022896">
    <property type="entry name" value="TrioseP_Isoase_bac/euk"/>
</dbReference>
<dbReference type="EC" id="5.3.1.1" evidence="7 8"/>
<feature type="binding site" evidence="7">
    <location>
        <position position="220"/>
    </location>
    <ligand>
        <name>substrate</name>
    </ligand>
</feature>
<keyword evidence="4 7" id="KW-0963">Cytoplasm</keyword>
<dbReference type="HAMAP" id="MF_00147_B">
    <property type="entry name" value="TIM_B"/>
    <property type="match status" value="1"/>
</dbReference>
<dbReference type="RefSeq" id="WP_092119812.1">
    <property type="nucleotide sequence ID" value="NZ_FMXO01000008.1"/>
</dbReference>
<keyword evidence="11" id="KW-1185">Reference proteome</keyword>
<accession>A0A1G6CLT2</accession>
<feature type="binding site" evidence="7">
    <location>
        <begin position="12"/>
        <end position="14"/>
    </location>
    <ligand>
        <name>substrate</name>
    </ligand>
</feature>
<evidence type="ECO:0000259" key="9">
    <source>
        <dbReference type="PROSITE" id="PS51087"/>
    </source>
</evidence>
<evidence type="ECO:0000256" key="2">
    <source>
        <dbReference type="ARBA" id="ARBA00007422"/>
    </source>
</evidence>
<evidence type="ECO:0000256" key="8">
    <source>
        <dbReference type="RuleBase" id="RU363013"/>
    </source>
</evidence>
<dbReference type="PANTHER" id="PTHR21139:SF42">
    <property type="entry name" value="TRIOSEPHOSPHATE ISOMERASE"/>
    <property type="match status" value="1"/>
</dbReference>
<evidence type="ECO:0000256" key="5">
    <source>
        <dbReference type="ARBA" id="ARBA00023152"/>
    </source>
</evidence>
<dbReference type="CDD" id="cd00311">
    <property type="entry name" value="TIM"/>
    <property type="match status" value="1"/>
</dbReference>
<dbReference type="InterPro" id="IPR013785">
    <property type="entry name" value="Aldolase_TIM"/>
</dbReference>
<dbReference type="FunFam" id="3.20.20.70:FF:000016">
    <property type="entry name" value="Triosephosphate isomerase"/>
    <property type="match status" value="1"/>
</dbReference>
<feature type="active site" description="Electrophile" evidence="7">
    <location>
        <position position="101"/>
    </location>
</feature>
<dbReference type="PANTHER" id="PTHR21139">
    <property type="entry name" value="TRIOSEPHOSPHATE ISOMERASE"/>
    <property type="match status" value="1"/>
</dbReference>
<dbReference type="GO" id="GO:0004807">
    <property type="term" value="F:triose-phosphate isomerase activity"/>
    <property type="evidence" value="ECO:0007669"/>
    <property type="project" value="UniProtKB-UniRule"/>
</dbReference>
<evidence type="ECO:0000256" key="1">
    <source>
        <dbReference type="ARBA" id="ARBA00004680"/>
    </source>
</evidence>
<comment type="catalytic activity">
    <reaction evidence="7 8">
        <text>D-glyceraldehyde 3-phosphate = dihydroxyacetone phosphate</text>
        <dbReference type="Rhea" id="RHEA:18585"/>
        <dbReference type="ChEBI" id="CHEBI:57642"/>
        <dbReference type="ChEBI" id="CHEBI:59776"/>
        <dbReference type="EC" id="5.3.1.1"/>
    </reaction>
</comment>
<dbReference type="UniPathway" id="UPA00138"/>
<evidence type="ECO:0000256" key="4">
    <source>
        <dbReference type="ARBA" id="ARBA00022490"/>
    </source>
</evidence>
<protein>
    <recommendedName>
        <fullName evidence="7 8">Triosephosphate isomerase</fullName>
        <shortName evidence="7">TIM</shortName>
        <shortName evidence="7">TPI</shortName>
        <ecNumber evidence="7 8">5.3.1.1</ecNumber>
    </recommendedName>
    <alternativeName>
        <fullName evidence="7">Triose-phosphate isomerase</fullName>
    </alternativeName>
</protein>
<keyword evidence="3 7" id="KW-0312">Gluconeogenesis</keyword>
<dbReference type="GO" id="GO:0005829">
    <property type="term" value="C:cytosol"/>
    <property type="evidence" value="ECO:0007669"/>
    <property type="project" value="TreeGrafter"/>
</dbReference>
<dbReference type="PROSITE" id="PS51087">
    <property type="entry name" value="APAG"/>
    <property type="match status" value="1"/>
</dbReference>
<feature type="domain" description="ApaG" evidence="9">
    <location>
        <begin position="1"/>
        <end position="96"/>
    </location>
</feature>
<dbReference type="Pfam" id="PF00121">
    <property type="entry name" value="TIM"/>
    <property type="match status" value="1"/>
</dbReference>
<feature type="binding site" evidence="7">
    <location>
        <begin position="241"/>
        <end position="242"/>
    </location>
    <ligand>
        <name>substrate</name>
    </ligand>
</feature>
<dbReference type="AlphaFoldDB" id="A0A1G6CLT2"/>
<dbReference type="InterPro" id="IPR007474">
    <property type="entry name" value="ApaG_domain"/>
</dbReference>
<comment type="similarity">
    <text evidence="2 7 8">Belongs to the triosephosphate isomerase family.</text>
</comment>
<evidence type="ECO:0000313" key="10">
    <source>
        <dbReference type="EMBL" id="SDB33826.1"/>
    </source>
</evidence>
<dbReference type="UniPathway" id="UPA00109">
    <property type="reaction ID" value="UER00189"/>
</dbReference>
<proteinExistence type="inferred from homology"/>
<reference evidence="10 11" key="1">
    <citation type="submission" date="2016-10" db="EMBL/GenBank/DDBJ databases">
        <authorList>
            <person name="de Groot N.N."/>
        </authorList>
    </citation>
    <scope>NUCLEOTIDE SEQUENCE [LARGE SCALE GENOMIC DNA]</scope>
    <source>
        <strain evidence="10 11">ASO4-2</strain>
    </source>
</reference>
<dbReference type="PROSITE" id="PS00171">
    <property type="entry name" value="TIM_1"/>
    <property type="match status" value="1"/>
</dbReference>
<organism evidence="10 11">
    <name type="scientific">Desulfonatronum thiosulfatophilum</name>
    <dbReference type="NCBI Taxonomy" id="617002"/>
    <lineage>
        <taxon>Bacteria</taxon>
        <taxon>Pseudomonadati</taxon>
        <taxon>Thermodesulfobacteriota</taxon>
        <taxon>Desulfovibrionia</taxon>
        <taxon>Desulfovibrionales</taxon>
        <taxon>Desulfonatronaceae</taxon>
        <taxon>Desulfonatronum</taxon>
    </lineage>
</organism>
<dbReference type="InterPro" id="IPR000652">
    <property type="entry name" value="Triosephosphate_isomerase"/>
</dbReference>